<dbReference type="Proteomes" id="UP001279553">
    <property type="component" value="Unassembled WGS sequence"/>
</dbReference>
<evidence type="ECO:0000313" key="2">
    <source>
        <dbReference type="EMBL" id="MDX5929259.1"/>
    </source>
</evidence>
<accession>A0AAW9DJU0</accession>
<sequence length="596" mass="65774">MPTPAEKLSHIEDALRRRFFPLVPKRTQNWTEAQHDIDRCSRSFAAYAICGLCAAEDAIGVGSLVDGGNDGGIDALMYDRVGNRLIVVQSKFKRPRDPANPQGAGPDQGETLKFTNGVKALIERRFDGFNSAIRDRLDEVEEALDTPGVKICLVLTFLGETLDRHASDDLTVLIAGSNKLAERMSLEIVGLSRTYDWLVTEQAPNTIDIEITLENWASITSPRKAIYGQIKGEELARLVGTHGTALFERNIRFYLGSIGVNAAIEDTVRWRPGEFFYLNNGLTAVAEKITPAAGTSARCVFGLKKVSIVNGAQTAGSITTASLSGAISPDAKLLITVIQIGTAVDDLGVKITRARNHQNEVRGVYFAALDPNQERLRQELAVVGIKYHYRPSAEARARRDDAFTLEEAAVALACLSFRIAHSRARPRPTHNAIDFVVTAKKEIGRLWEQDGTIYGQVFPPTLSGLRACRLVRIYRLVDRILAGSERSEAIYYRRMFFRHGRYFVMAFLAHRLPEVVQRPQVAISADDERTISQQTNELAELIYAQSVPQQTFKGYLSIFRNLTDSQPLADAVLDRLAEQAAALAAAPARLPPDTPA</sequence>
<name>A0AAW9DJU0_ACIAO</name>
<dbReference type="EMBL" id="JAWXYB010000001">
    <property type="protein sequence ID" value="MDX5929259.1"/>
    <property type="molecule type" value="Genomic_DNA"/>
</dbReference>
<evidence type="ECO:0000259" key="1">
    <source>
        <dbReference type="Pfam" id="PF10592"/>
    </source>
</evidence>
<dbReference type="InterPro" id="IPR018891">
    <property type="entry name" value="AIPR_C"/>
</dbReference>
<dbReference type="AlphaFoldDB" id="A0AAW9DJU0"/>
<proteinExistence type="predicted"/>
<reference evidence="2 3" key="1">
    <citation type="submission" date="2023-11" db="EMBL/GenBank/DDBJ databases">
        <title>MicrobeMod: A computational toolkit for identifying prokaryotic methylation and restriction-modification with nanopore sequencing.</title>
        <authorList>
            <person name="Crits-Christoph A."/>
            <person name="Kang S.C."/>
            <person name="Lee H."/>
            <person name="Ostrov N."/>
        </authorList>
    </citation>
    <scope>NUCLEOTIDE SEQUENCE [LARGE SCALE GENOMIC DNA]</scope>
    <source>
        <strain evidence="2 3">DSMZ 700</strain>
    </source>
</reference>
<keyword evidence="3" id="KW-1185">Reference proteome</keyword>
<dbReference type="RefSeq" id="WP_319612386.1">
    <property type="nucleotide sequence ID" value="NZ_JAWXYB010000001.1"/>
</dbReference>
<protein>
    <submittedName>
        <fullName evidence="2">AIPR family protein</fullName>
    </submittedName>
</protein>
<dbReference type="Pfam" id="PF10592">
    <property type="entry name" value="AIPR"/>
    <property type="match status" value="1"/>
</dbReference>
<feature type="domain" description="Abortive phage infection protein C-terminal" evidence="1">
    <location>
        <begin position="247"/>
        <end position="395"/>
    </location>
</feature>
<comment type="caution">
    <text evidence="2">The sequence shown here is derived from an EMBL/GenBank/DDBJ whole genome shotgun (WGS) entry which is preliminary data.</text>
</comment>
<evidence type="ECO:0000313" key="3">
    <source>
        <dbReference type="Proteomes" id="UP001279553"/>
    </source>
</evidence>
<organism evidence="2 3">
    <name type="scientific">Acidiphilium acidophilum</name>
    <name type="common">Thiobacillus acidophilus</name>
    <dbReference type="NCBI Taxonomy" id="76588"/>
    <lineage>
        <taxon>Bacteria</taxon>
        <taxon>Pseudomonadati</taxon>
        <taxon>Pseudomonadota</taxon>
        <taxon>Alphaproteobacteria</taxon>
        <taxon>Acetobacterales</taxon>
        <taxon>Acidocellaceae</taxon>
        <taxon>Acidiphilium</taxon>
    </lineage>
</organism>
<gene>
    <name evidence="2" type="ORF">SIL87_00550</name>
</gene>